<comment type="caution">
    <text evidence="2">The sequence shown here is derived from an EMBL/GenBank/DDBJ whole genome shotgun (WGS) entry which is preliminary data.</text>
</comment>
<dbReference type="InterPro" id="IPR035986">
    <property type="entry name" value="PKD_dom_sf"/>
</dbReference>
<dbReference type="SMART" id="SM00089">
    <property type="entry name" value="PKD"/>
    <property type="match status" value="3"/>
</dbReference>
<dbReference type="CDD" id="cd00146">
    <property type="entry name" value="PKD"/>
    <property type="match status" value="3"/>
</dbReference>
<dbReference type="Gene3D" id="2.60.40.10">
    <property type="entry name" value="Immunoglobulins"/>
    <property type="match status" value="3"/>
</dbReference>
<organism evidence="2 3">
    <name type="scientific">Mucilaginibacter defluvii</name>
    <dbReference type="NCBI Taxonomy" id="1196019"/>
    <lineage>
        <taxon>Bacteria</taxon>
        <taxon>Pseudomonadati</taxon>
        <taxon>Bacteroidota</taxon>
        <taxon>Sphingobacteriia</taxon>
        <taxon>Sphingobacteriales</taxon>
        <taxon>Sphingobacteriaceae</taxon>
        <taxon>Mucilaginibacter</taxon>
    </lineage>
</organism>
<protein>
    <recommendedName>
        <fullName evidence="1">PKD domain-containing protein</fullName>
    </recommendedName>
</protein>
<sequence>MKLLIRLSLVLAVLTLISSCKKSKQRINEQPDNNGSAIIAYFNWSGVQRVNSNIKFTNASKNADTYKWDFGNGQTSAKHTPDDVKFTAAGAYTITLVAGKGDNKAVYQQTIAIAGNEMPAAYFSYTFKDQRNYAPATVLFKNESVNADFYKWQINGNTYNSTDLQHTFNQAGDYIVKLTAIKGQDENTFTDTITVAPNNNPIARFALPYHPYPYTVNEPIQLVNQSTNADAWEWTFSNGAPASSTAEHPEVKFGAPGVYTITLIAKKGSLKSAPRSINIKIN</sequence>
<proteinExistence type="predicted"/>
<feature type="domain" description="PKD" evidence="1">
    <location>
        <begin position="231"/>
        <end position="282"/>
    </location>
</feature>
<dbReference type="InterPro" id="IPR000601">
    <property type="entry name" value="PKD_dom"/>
</dbReference>
<evidence type="ECO:0000313" key="2">
    <source>
        <dbReference type="EMBL" id="GAA4902422.1"/>
    </source>
</evidence>
<dbReference type="SUPFAM" id="SSF49299">
    <property type="entry name" value="PKD domain"/>
    <property type="match status" value="3"/>
</dbReference>
<reference evidence="3" key="1">
    <citation type="journal article" date="2019" name="Int. J. Syst. Evol. Microbiol.">
        <title>The Global Catalogue of Microorganisms (GCM) 10K type strain sequencing project: providing services to taxonomists for standard genome sequencing and annotation.</title>
        <authorList>
            <consortium name="The Broad Institute Genomics Platform"/>
            <consortium name="The Broad Institute Genome Sequencing Center for Infectious Disease"/>
            <person name="Wu L."/>
            <person name="Ma J."/>
        </authorList>
    </citation>
    <scope>NUCLEOTIDE SEQUENCE [LARGE SCALE GENOMIC DNA]</scope>
    <source>
        <strain evidence="3">JCM 18283</strain>
    </source>
</reference>
<dbReference type="InterPro" id="IPR013783">
    <property type="entry name" value="Ig-like_fold"/>
</dbReference>
<evidence type="ECO:0000313" key="3">
    <source>
        <dbReference type="Proteomes" id="UP001501436"/>
    </source>
</evidence>
<dbReference type="Proteomes" id="UP001501436">
    <property type="component" value="Unassembled WGS sequence"/>
</dbReference>
<accession>A0ABP9FGE4</accession>
<gene>
    <name evidence="2" type="ORF">GCM10023313_01120</name>
</gene>
<dbReference type="InterPro" id="IPR022409">
    <property type="entry name" value="PKD/Chitinase_dom"/>
</dbReference>
<name>A0ABP9FGE4_9SPHI</name>
<feature type="domain" description="PKD" evidence="1">
    <location>
        <begin position="65"/>
        <end position="113"/>
    </location>
</feature>
<dbReference type="PROSITE" id="PS51257">
    <property type="entry name" value="PROKAR_LIPOPROTEIN"/>
    <property type="match status" value="1"/>
</dbReference>
<dbReference type="Pfam" id="PF18911">
    <property type="entry name" value="PKD_4"/>
    <property type="match status" value="1"/>
</dbReference>
<dbReference type="PROSITE" id="PS50093">
    <property type="entry name" value="PKD"/>
    <property type="match status" value="2"/>
</dbReference>
<evidence type="ECO:0000259" key="1">
    <source>
        <dbReference type="PROSITE" id="PS50093"/>
    </source>
</evidence>
<keyword evidence="3" id="KW-1185">Reference proteome</keyword>
<dbReference type="EMBL" id="BAABJI010000001">
    <property type="protein sequence ID" value="GAA4902422.1"/>
    <property type="molecule type" value="Genomic_DNA"/>
</dbReference>